<dbReference type="STRING" id="578459.A0A194SE03"/>
<dbReference type="Pfam" id="PF16487">
    <property type="entry name" value="ArgoMid"/>
    <property type="match status" value="1"/>
</dbReference>
<reference evidence="4 5" key="1">
    <citation type="journal article" date="2015" name="Front. Microbiol.">
        <title>Genome sequence of the plant growth promoting endophytic yeast Rhodotorula graminis WP1.</title>
        <authorList>
            <person name="Firrincieli A."/>
            <person name="Otillar R."/>
            <person name="Salamov A."/>
            <person name="Schmutz J."/>
            <person name="Khan Z."/>
            <person name="Redman R.S."/>
            <person name="Fleck N.D."/>
            <person name="Lindquist E."/>
            <person name="Grigoriev I.V."/>
            <person name="Doty S.L."/>
        </authorList>
    </citation>
    <scope>NUCLEOTIDE SEQUENCE [LARGE SCALE GENOMIC DNA]</scope>
    <source>
        <strain evidence="4 5">WP1</strain>
    </source>
</reference>
<dbReference type="SMART" id="SM00950">
    <property type="entry name" value="Piwi"/>
    <property type="match status" value="1"/>
</dbReference>
<dbReference type="Pfam" id="PF16488">
    <property type="entry name" value="ArgoL2"/>
    <property type="match status" value="1"/>
</dbReference>
<evidence type="ECO:0000256" key="2">
    <source>
        <dbReference type="SAM" id="Phobius"/>
    </source>
</evidence>
<accession>A0A194SE03</accession>
<dbReference type="InterPro" id="IPR003165">
    <property type="entry name" value="Piwi"/>
</dbReference>
<dbReference type="Proteomes" id="UP000053890">
    <property type="component" value="Unassembled WGS sequence"/>
</dbReference>
<organism evidence="4 5">
    <name type="scientific">Rhodotorula graminis (strain WP1)</name>
    <dbReference type="NCBI Taxonomy" id="578459"/>
    <lineage>
        <taxon>Eukaryota</taxon>
        <taxon>Fungi</taxon>
        <taxon>Dikarya</taxon>
        <taxon>Basidiomycota</taxon>
        <taxon>Pucciniomycotina</taxon>
        <taxon>Microbotryomycetes</taxon>
        <taxon>Sporidiobolales</taxon>
        <taxon>Sporidiobolaceae</taxon>
        <taxon>Rhodotorula</taxon>
    </lineage>
</organism>
<dbReference type="Pfam" id="PF02171">
    <property type="entry name" value="Piwi"/>
    <property type="match status" value="1"/>
</dbReference>
<evidence type="ECO:0000313" key="5">
    <source>
        <dbReference type="Proteomes" id="UP000053890"/>
    </source>
</evidence>
<feature type="non-terminal residue" evidence="4">
    <location>
        <position position="888"/>
    </location>
</feature>
<dbReference type="OrthoDB" id="10252740at2759"/>
<dbReference type="InterPro" id="IPR012337">
    <property type="entry name" value="RNaseH-like_sf"/>
</dbReference>
<feature type="domain" description="Piwi" evidence="3">
    <location>
        <begin position="488"/>
        <end position="670"/>
    </location>
</feature>
<dbReference type="InterPro" id="IPR032472">
    <property type="entry name" value="ArgoL2"/>
</dbReference>
<evidence type="ECO:0000259" key="3">
    <source>
        <dbReference type="PROSITE" id="PS50822"/>
    </source>
</evidence>
<feature type="region of interest" description="Disordered" evidence="1">
    <location>
        <begin position="813"/>
        <end position="833"/>
    </location>
</feature>
<keyword evidence="2" id="KW-0812">Transmembrane</keyword>
<dbReference type="PROSITE" id="PS50822">
    <property type="entry name" value="PIWI"/>
    <property type="match status" value="1"/>
</dbReference>
<protein>
    <recommendedName>
        <fullName evidence="3">Piwi domain-containing protein</fullName>
    </recommendedName>
</protein>
<feature type="region of interest" description="Disordered" evidence="1">
    <location>
        <begin position="64"/>
        <end position="104"/>
    </location>
</feature>
<dbReference type="EMBL" id="KQ474074">
    <property type="protein sequence ID" value="KPV77686.1"/>
    <property type="molecule type" value="Genomic_DNA"/>
</dbReference>
<dbReference type="PANTHER" id="PTHR22891">
    <property type="entry name" value="EUKARYOTIC TRANSLATION INITIATION FACTOR 2C"/>
    <property type="match status" value="1"/>
</dbReference>
<dbReference type="InterPro" id="IPR032473">
    <property type="entry name" value="Argonaute_Mid_dom"/>
</dbReference>
<name>A0A194SE03_RHOGW</name>
<dbReference type="Gene3D" id="3.40.50.2300">
    <property type="match status" value="1"/>
</dbReference>
<dbReference type="SUPFAM" id="SSF101690">
    <property type="entry name" value="PAZ domain"/>
    <property type="match status" value="1"/>
</dbReference>
<dbReference type="AlphaFoldDB" id="A0A194SE03"/>
<gene>
    <name evidence="4" type="ORF">RHOBADRAFT_51505</name>
</gene>
<dbReference type="InterPro" id="IPR036397">
    <property type="entry name" value="RNaseH_sf"/>
</dbReference>
<feature type="transmembrane region" description="Helical" evidence="2">
    <location>
        <begin position="864"/>
        <end position="887"/>
    </location>
</feature>
<evidence type="ECO:0000256" key="1">
    <source>
        <dbReference type="SAM" id="MobiDB-lite"/>
    </source>
</evidence>
<dbReference type="Gene3D" id="3.30.420.10">
    <property type="entry name" value="Ribonuclease H-like superfamily/Ribonuclease H"/>
    <property type="match status" value="1"/>
</dbReference>
<keyword evidence="2" id="KW-1133">Transmembrane helix</keyword>
<feature type="compositionally biased region" description="Gly residues" evidence="1">
    <location>
        <begin position="147"/>
        <end position="173"/>
    </location>
</feature>
<feature type="region of interest" description="Disordered" evidence="1">
    <location>
        <begin position="221"/>
        <end position="261"/>
    </location>
</feature>
<dbReference type="InterPro" id="IPR036085">
    <property type="entry name" value="PAZ_dom_sf"/>
</dbReference>
<feature type="compositionally biased region" description="Low complexity" evidence="1">
    <location>
        <begin position="75"/>
        <end position="101"/>
    </location>
</feature>
<dbReference type="GO" id="GO:0003676">
    <property type="term" value="F:nucleic acid binding"/>
    <property type="evidence" value="ECO:0007669"/>
    <property type="project" value="InterPro"/>
</dbReference>
<proteinExistence type="predicted"/>
<keyword evidence="2" id="KW-0472">Membrane</keyword>
<keyword evidence="5" id="KW-1185">Reference proteome</keyword>
<sequence>MSDLAATAIMALDILLRHSMFRRDDFIPGAGGRKFLSKLQVTPLGEGGQLLAGLFQRVPLPIRTRRSAPPQSAWSSTPTRPSRPTSSRARSSRSPTPSSAAARRRVRPAAIGMVLNADTAFSPYIVTGKVLEVANAILGRGSSSGPAGRGGRGGARGGRGGGRGGGGFGGSGGPPVATPFTDAELHQLKRKLKGAKVRVTHRADRHIFAIVGFGQPAGRHQVSIADRSKKGPKGAPKTTAKEAAQLAAKGEPLPEREKTPVQSTTMTVADYFLKTYKKNVDKALQCVELRGGMFVPIDCLELVHGTVIPPTKLTANQAANMINVSAKPPAERRAAIEAIRKDADFGPTSSAAAWGLEVDAQMLKLTGRVLPPPQVMYHASSQKAKPSVAFGAWNLTASKFLVPGAALQHWGIVVYAPPNQAPPQAQIKWFFDLLMKQAKLRGMRITDDTPKTLQYWDGREDLVSPFKKACNAIIMNNPKNPKGVPPQMVFCLLADPKKYDEIKRKAAFDLPVAVPTQVLLIKKAFNERGVDQYCGNVCLKLNAKLGGVNSTIAPGDLPGFTAGKTLILGADVTHPTGFGTPLAGSDDVAPSIAAVVGAVDSADMQYAAQVREQAGRKEFITDLEDMCVQLVKKYLVNAKGVKPTKIIFFRDGVSEGQFAPVVHEEVTQLKARVQGDRPQVEPGAHVRRVPEAPPRALLCRQRGRRRPHGQPASWPRRRLDRDAPVRVRLVRPGALRPQGHGQADPVHCPPRRVGAHVRPAAEARQLALLLVRPRHALRLARPGCLLRRHRRRQGPLVRHRRRRVDRLVRVVQGSPARPQGHPGQARPRVQDRDAPRADHVVHLNPVVVVVGLEEEVVGLEQEEVVVALSSFPSAVLFVVVFLATSFLS</sequence>
<dbReference type="GeneID" id="28976322"/>
<evidence type="ECO:0000313" key="4">
    <source>
        <dbReference type="EMBL" id="KPV77686.1"/>
    </source>
</evidence>
<dbReference type="Gene3D" id="2.170.260.10">
    <property type="entry name" value="paz domain"/>
    <property type="match status" value="1"/>
</dbReference>
<dbReference type="SUPFAM" id="SSF53098">
    <property type="entry name" value="Ribonuclease H-like"/>
    <property type="match status" value="1"/>
</dbReference>
<feature type="region of interest" description="Disordered" evidence="1">
    <location>
        <begin position="139"/>
        <end position="180"/>
    </location>
</feature>
<dbReference type="RefSeq" id="XP_018273735.1">
    <property type="nucleotide sequence ID" value="XM_018415874.1"/>
</dbReference>